<dbReference type="Pfam" id="PF01161">
    <property type="entry name" value="PBP"/>
    <property type="match status" value="1"/>
</dbReference>
<dbReference type="AlphaFoldDB" id="A0AAD7AQQ7"/>
<dbReference type="InterPro" id="IPR008914">
    <property type="entry name" value="PEBP"/>
</dbReference>
<feature type="region of interest" description="Disordered" evidence="1">
    <location>
        <begin position="223"/>
        <end position="248"/>
    </location>
</feature>
<dbReference type="InterPro" id="IPR035810">
    <property type="entry name" value="PEBP_euk"/>
</dbReference>
<dbReference type="EMBL" id="JARIHO010000002">
    <property type="protein sequence ID" value="KAJ7366268.1"/>
    <property type="molecule type" value="Genomic_DNA"/>
</dbReference>
<sequence length="274" mass="28064">MAILSSSVLLPFFLLSALASASPRPETRAVSDASLTDVSTAFSKAGIVPGLVPVFNPTGLLDVVFTDGTTQKAVNATPGTNLTMQQTADEPKFVLTVSNTTTASTAEFVIALVDPDAPTPQNTSLGQFRHFLGAGYRWSADTGVLTNSTAAPTEWFSPAPPAGSDPHRYLVLAYVQPDDFASKVSSILNATTPRTNFNVTAFSNTLGLGAPFAGTFFITGPDSTPTSSAPSSAASSGASASASATPQGSGATALHSQLTVTGAFAAIMAMYFLK</sequence>
<protein>
    <submittedName>
        <fullName evidence="3">PEBP-like protein</fullName>
    </submittedName>
</protein>
<dbReference type="PANTHER" id="PTHR11362:SF82">
    <property type="entry name" value="PHOSPHATIDYLETHANOLAMINE-BINDING PROTEIN 4"/>
    <property type="match status" value="1"/>
</dbReference>
<dbReference type="PANTHER" id="PTHR11362">
    <property type="entry name" value="PHOSPHATIDYLETHANOLAMINE-BINDING PROTEIN"/>
    <property type="match status" value="1"/>
</dbReference>
<dbReference type="InterPro" id="IPR036610">
    <property type="entry name" value="PEBP-like_sf"/>
</dbReference>
<proteinExistence type="predicted"/>
<dbReference type="SUPFAM" id="SSF49777">
    <property type="entry name" value="PEBP-like"/>
    <property type="match status" value="1"/>
</dbReference>
<evidence type="ECO:0000256" key="1">
    <source>
        <dbReference type="SAM" id="MobiDB-lite"/>
    </source>
</evidence>
<gene>
    <name evidence="3" type="ORF">DFH08DRAFT_948311</name>
</gene>
<evidence type="ECO:0000313" key="4">
    <source>
        <dbReference type="Proteomes" id="UP001218218"/>
    </source>
</evidence>
<comment type="caution">
    <text evidence="3">The sequence shown here is derived from an EMBL/GenBank/DDBJ whole genome shotgun (WGS) entry which is preliminary data.</text>
</comment>
<dbReference type="CDD" id="cd00866">
    <property type="entry name" value="PEBP_euk"/>
    <property type="match status" value="1"/>
</dbReference>
<keyword evidence="2" id="KW-0732">Signal</keyword>
<evidence type="ECO:0000313" key="3">
    <source>
        <dbReference type="EMBL" id="KAJ7366268.1"/>
    </source>
</evidence>
<feature type="chain" id="PRO_5041964024" evidence="2">
    <location>
        <begin position="22"/>
        <end position="274"/>
    </location>
</feature>
<organism evidence="3 4">
    <name type="scientific">Mycena albidolilacea</name>
    <dbReference type="NCBI Taxonomy" id="1033008"/>
    <lineage>
        <taxon>Eukaryota</taxon>
        <taxon>Fungi</taxon>
        <taxon>Dikarya</taxon>
        <taxon>Basidiomycota</taxon>
        <taxon>Agaricomycotina</taxon>
        <taxon>Agaricomycetes</taxon>
        <taxon>Agaricomycetidae</taxon>
        <taxon>Agaricales</taxon>
        <taxon>Marasmiineae</taxon>
        <taxon>Mycenaceae</taxon>
        <taxon>Mycena</taxon>
    </lineage>
</organism>
<dbReference type="Proteomes" id="UP001218218">
    <property type="component" value="Unassembled WGS sequence"/>
</dbReference>
<keyword evidence="4" id="KW-1185">Reference proteome</keyword>
<accession>A0AAD7AQQ7</accession>
<reference evidence="3" key="1">
    <citation type="submission" date="2023-03" db="EMBL/GenBank/DDBJ databases">
        <title>Massive genome expansion in bonnet fungi (Mycena s.s.) driven by repeated elements and novel gene families across ecological guilds.</title>
        <authorList>
            <consortium name="Lawrence Berkeley National Laboratory"/>
            <person name="Harder C.B."/>
            <person name="Miyauchi S."/>
            <person name="Viragh M."/>
            <person name="Kuo A."/>
            <person name="Thoen E."/>
            <person name="Andreopoulos B."/>
            <person name="Lu D."/>
            <person name="Skrede I."/>
            <person name="Drula E."/>
            <person name="Henrissat B."/>
            <person name="Morin E."/>
            <person name="Kohler A."/>
            <person name="Barry K."/>
            <person name="LaButti K."/>
            <person name="Morin E."/>
            <person name="Salamov A."/>
            <person name="Lipzen A."/>
            <person name="Mereny Z."/>
            <person name="Hegedus B."/>
            <person name="Baldrian P."/>
            <person name="Stursova M."/>
            <person name="Weitz H."/>
            <person name="Taylor A."/>
            <person name="Grigoriev I.V."/>
            <person name="Nagy L.G."/>
            <person name="Martin F."/>
            <person name="Kauserud H."/>
        </authorList>
    </citation>
    <scope>NUCLEOTIDE SEQUENCE</scope>
    <source>
        <strain evidence="3">CBHHK002</strain>
    </source>
</reference>
<dbReference type="Gene3D" id="3.90.280.10">
    <property type="entry name" value="PEBP-like"/>
    <property type="match status" value="1"/>
</dbReference>
<feature type="signal peptide" evidence="2">
    <location>
        <begin position="1"/>
        <end position="21"/>
    </location>
</feature>
<name>A0AAD7AQQ7_9AGAR</name>
<evidence type="ECO:0000256" key="2">
    <source>
        <dbReference type="SAM" id="SignalP"/>
    </source>
</evidence>